<dbReference type="GO" id="GO:0004523">
    <property type="term" value="F:RNA-DNA hybrid ribonuclease activity"/>
    <property type="evidence" value="ECO:0007669"/>
    <property type="project" value="InterPro"/>
</dbReference>
<dbReference type="InterPro" id="IPR002156">
    <property type="entry name" value="RNaseH_domain"/>
</dbReference>
<feature type="non-terminal residue" evidence="2">
    <location>
        <position position="35"/>
    </location>
</feature>
<organism evidence="2">
    <name type="scientific">marine metagenome</name>
    <dbReference type="NCBI Taxonomy" id="408172"/>
    <lineage>
        <taxon>unclassified sequences</taxon>
        <taxon>metagenomes</taxon>
        <taxon>ecological metagenomes</taxon>
    </lineage>
</organism>
<accession>A0A382PCN7</accession>
<gene>
    <name evidence="2" type="ORF">METZ01_LOCUS323481</name>
</gene>
<protein>
    <recommendedName>
        <fullName evidence="1">RNase H type-1 domain-containing protein</fullName>
    </recommendedName>
</protein>
<feature type="domain" description="RNase H type-1" evidence="1">
    <location>
        <begin position="3"/>
        <end position="35"/>
    </location>
</feature>
<evidence type="ECO:0000313" key="2">
    <source>
        <dbReference type="EMBL" id="SVC70627.1"/>
    </source>
</evidence>
<dbReference type="GO" id="GO:0003676">
    <property type="term" value="F:nucleic acid binding"/>
    <property type="evidence" value="ECO:0007669"/>
    <property type="project" value="InterPro"/>
</dbReference>
<feature type="non-terminal residue" evidence="2">
    <location>
        <position position="1"/>
    </location>
</feature>
<dbReference type="PROSITE" id="PS50879">
    <property type="entry name" value="RNASE_H_1"/>
    <property type="match status" value="1"/>
</dbReference>
<name>A0A382PCN7_9ZZZZ</name>
<sequence>VTELRRVDIFTDGSCKPNPGRGGYGVVLCFDGSYK</sequence>
<dbReference type="AlphaFoldDB" id="A0A382PCN7"/>
<dbReference type="EMBL" id="UINC01106163">
    <property type="protein sequence ID" value="SVC70627.1"/>
    <property type="molecule type" value="Genomic_DNA"/>
</dbReference>
<dbReference type="Gene3D" id="3.30.420.10">
    <property type="entry name" value="Ribonuclease H-like superfamily/Ribonuclease H"/>
    <property type="match status" value="1"/>
</dbReference>
<dbReference type="SUPFAM" id="SSF53098">
    <property type="entry name" value="Ribonuclease H-like"/>
    <property type="match status" value="1"/>
</dbReference>
<proteinExistence type="predicted"/>
<reference evidence="2" key="1">
    <citation type="submission" date="2018-05" db="EMBL/GenBank/DDBJ databases">
        <authorList>
            <person name="Lanie J.A."/>
            <person name="Ng W.-L."/>
            <person name="Kazmierczak K.M."/>
            <person name="Andrzejewski T.M."/>
            <person name="Davidsen T.M."/>
            <person name="Wayne K.J."/>
            <person name="Tettelin H."/>
            <person name="Glass J.I."/>
            <person name="Rusch D."/>
            <person name="Podicherti R."/>
            <person name="Tsui H.-C.T."/>
            <person name="Winkler M.E."/>
        </authorList>
    </citation>
    <scope>NUCLEOTIDE SEQUENCE</scope>
</reference>
<evidence type="ECO:0000259" key="1">
    <source>
        <dbReference type="PROSITE" id="PS50879"/>
    </source>
</evidence>
<dbReference type="InterPro" id="IPR012337">
    <property type="entry name" value="RNaseH-like_sf"/>
</dbReference>
<dbReference type="InterPro" id="IPR036397">
    <property type="entry name" value="RNaseH_sf"/>
</dbReference>